<evidence type="ECO:0000259" key="1">
    <source>
        <dbReference type="Pfam" id="PF00542"/>
    </source>
</evidence>
<organism evidence="2 3">
    <name type="scientific">Desertihabitans brevis</name>
    <dbReference type="NCBI Taxonomy" id="2268447"/>
    <lineage>
        <taxon>Bacteria</taxon>
        <taxon>Bacillati</taxon>
        <taxon>Actinomycetota</taxon>
        <taxon>Actinomycetes</taxon>
        <taxon>Propionibacteriales</taxon>
        <taxon>Propionibacteriaceae</taxon>
        <taxon>Desertihabitans</taxon>
    </lineage>
</organism>
<dbReference type="SUPFAM" id="SSF54736">
    <property type="entry name" value="ClpS-like"/>
    <property type="match status" value="1"/>
</dbReference>
<dbReference type="AlphaFoldDB" id="A0A367Z0B2"/>
<protein>
    <recommendedName>
        <fullName evidence="1">Large ribosomal subunit protein bL12 C-terminal domain-containing protein</fullName>
    </recommendedName>
</protein>
<feature type="domain" description="Large ribosomal subunit protein bL12 C-terminal" evidence="1">
    <location>
        <begin position="59"/>
        <end position="83"/>
    </location>
</feature>
<dbReference type="Gene3D" id="3.30.1390.10">
    <property type="match status" value="1"/>
</dbReference>
<dbReference type="InterPro" id="IPR013823">
    <property type="entry name" value="Ribosomal_bL12_C"/>
</dbReference>
<comment type="caution">
    <text evidence="2">The sequence shown here is derived from an EMBL/GenBank/DDBJ whole genome shotgun (WGS) entry which is preliminary data.</text>
</comment>
<sequence>MFFDSASRREVDALRFRVSQLERMVQELARRAGVDPSELADQASPVSARARELAGLGRTIEAIKVVREETGLGLAEAKRLVESL</sequence>
<gene>
    <name evidence="2" type="ORF">DT076_04655</name>
</gene>
<reference evidence="2 3" key="1">
    <citation type="submission" date="2018-07" db="EMBL/GenBank/DDBJ databases">
        <title>Desertimonas flava gen. nov. sp. nov.</title>
        <authorList>
            <person name="Liu S."/>
        </authorList>
    </citation>
    <scope>NUCLEOTIDE SEQUENCE [LARGE SCALE GENOMIC DNA]</scope>
    <source>
        <strain evidence="2 3">16Sb5-5</strain>
    </source>
</reference>
<dbReference type="GO" id="GO:0006412">
    <property type="term" value="P:translation"/>
    <property type="evidence" value="ECO:0007669"/>
    <property type="project" value="InterPro"/>
</dbReference>
<dbReference type="Proteomes" id="UP000252770">
    <property type="component" value="Unassembled WGS sequence"/>
</dbReference>
<dbReference type="GO" id="GO:0003735">
    <property type="term" value="F:structural constituent of ribosome"/>
    <property type="evidence" value="ECO:0007669"/>
    <property type="project" value="InterPro"/>
</dbReference>
<dbReference type="InterPro" id="IPR014719">
    <property type="entry name" value="Ribosomal_bL12_C/ClpS-like"/>
</dbReference>
<evidence type="ECO:0000313" key="3">
    <source>
        <dbReference type="Proteomes" id="UP000252770"/>
    </source>
</evidence>
<evidence type="ECO:0000313" key="2">
    <source>
        <dbReference type="EMBL" id="RCK70702.1"/>
    </source>
</evidence>
<proteinExistence type="predicted"/>
<dbReference type="Pfam" id="PF00542">
    <property type="entry name" value="Ribosomal_L12"/>
    <property type="match status" value="1"/>
</dbReference>
<accession>A0A367Z0B2</accession>
<dbReference type="EMBL" id="QOUI01000002">
    <property type="protein sequence ID" value="RCK70702.1"/>
    <property type="molecule type" value="Genomic_DNA"/>
</dbReference>
<name>A0A367Z0B2_9ACTN</name>
<keyword evidence="3" id="KW-1185">Reference proteome</keyword>